<protein>
    <submittedName>
        <fullName evidence="2">Uncharacterized protein</fullName>
    </submittedName>
</protein>
<reference evidence="2" key="1">
    <citation type="submission" date="2021-02" db="EMBL/GenBank/DDBJ databases">
        <title>First Annotated Genome of the Yellow-green Alga Tribonema minus.</title>
        <authorList>
            <person name="Mahan K.M."/>
        </authorList>
    </citation>
    <scope>NUCLEOTIDE SEQUENCE</scope>
    <source>
        <strain evidence="2">UTEX B ZZ1240</strain>
    </source>
</reference>
<dbReference type="AlphaFoldDB" id="A0A835Z4N0"/>
<organism evidence="2 3">
    <name type="scientific">Tribonema minus</name>
    <dbReference type="NCBI Taxonomy" id="303371"/>
    <lineage>
        <taxon>Eukaryota</taxon>
        <taxon>Sar</taxon>
        <taxon>Stramenopiles</taxon>
        <taxon>Ochrophyta</taxon>
        <taxon>PX clade</taxon>
        <taxon>Xanthophyceae</taxon>
        <taxon>Tribonematales</taxon>
        <taxon>Tribonemataceae</taxon>
        <taxon>Tribonema</taxon>
    </lineage>
</organism>
<dbReference type="InterPro" id="IPR023214">
    <property type="entry name" value="HAD_sf"/>
</dbReference>
<feature type="compositionally biased region" description="Basic and acidic residues" evidence="1">
    <location>
        <begin position="256"/>
        <end position="265"/>
    </location>
</feature>
<dbReference type="Proteomes" id="UP000664859">
    <property type="component" value="Unassembled WGS sequence"/>
</dbReference>
<feature type="compositionally biased region" description="Polar residues" evidence="1">
    <location>
        <begin position="145"/>
        <end position="158"/>
    </location>
</feature>
<evidence type="ECO:0000313" key="2">
    <source>
        <dbReference type="EMBL" id="KAG5186736.1"/>
    </source>
</evidence>
<feature type="compositionally biased region" description="Gly residues" evidence="1">
    <location>
        <begin position="182"/>
        <end position="192"/>
    </location>
</feature>
<dbReference type="EMBL" id="JAFCMP010000105">
    <property type="protein sequence ID" value="KAG5186736.1"/>
    <property type="molecule type" value="Genomic_DNA"/>
</dbReference>
<feature type="region of interest" description="Disordered" evidence="1">
    <location>
        <begin position="243"/>
        <end position="265"/>
    </location>
</feature>
<feature type="region of interest" description="Disordered" evidence="1">
    <location>
        <begin position="137"/>
        <end position="197"/>
    </location>
</feature>
<proteinExistence type="predicted"/>
<dbReference type="Gene3D" id="3.40.50.1000">
    <property type="entry name" value="HAD superfamily/HAD-like"/>
    <property type="match status" value="1"/>
</dbReference>
<gene>
    <name evidence="2" type="ORF">JKP88DRAFT_207345</name>
</gene>
<accession>A0A835Z4N0</accession>
<feature type="compositionally biased region" description="Low complexity" evidence="1">
    <location>
        <begin position="159"/>
        <end position="169"/>
    </location>
</feature>
<name>A0A835Z4N0_9STRA</name>
<dbReference type="OrthoDB" id="2274644at2759"/>
<evidence type="ECO:0000313" key="3">
    <source>
        <dbReference type="Proteomes" id="UP000664859"/>
    </source>
</evidence>
<comment type="caution">
    <text evidence="2">The sequence shown here is derived from an EMBL/GenBank/DDBJ whole genome shotgun (WGS) entry which is preliminary data.</text>
</comment>
<sequence>MAVTGRLPDQMQPRYMWPLLARAPDFYTRLPWMKDGKQLWEFIRGYKPAILTGLPLGQWAAPQKRRWCQRELGKPSDVPVITCMSRDKHTYCRVPGSILIDDRITAKEPWEAAGGVFVFHTSAQQSIADLQKLLPPLVPEGSEGAESTASGKPASESTAGGSANGNLKLGSGGGTSTSSAGGSAGSKAGTGDGTATEKAAGKGAAVEGVAASTSTVMAASSQAVASGTVVQTAAEVEVEVTADSGDVVKSPPGKVGRTDTQKTAV</sequence>
<keyword evidence="3" id="KW-1185">Reference proteome</keyword>
<evidence type="ECO:0000256" key="1">
    <source>
        <dbReference type="SAM" id="MobiDB-lite"/>
    </source>
</evidence>